<gene>
    <name evidence="2" type="ORF">BST11_15380</name>
    <name evidence="1" type="ORF">H7K38_15040</name>
</gene>
<dbReference type="Proteomes" id="UP001141650">
    <property type="component" value="Unassembled WGS sequence"/>
</dbReference>
<organism evidence="1 4">
    <name type="scientific">Mycobacterium alsense</name>
    <dbReference type="NCBI Taxonomy" id="324058"/>
    <lineage>
        <taxon>Bacteria</taxon>
        <taxon>Bacillati</taxon>
        <taxon>Actinomycetota</taxon>
        <taxon>Actinomycetes</taxon>
        <taxon>Mycobacteriales</taxon>
        <taxon>Mycobacteriaceae</taxon>
        <taxon>Mycobacterium</taxon>
    </lineage>
</organism>
<evidence type="ECO:0000313" key="2">
    <source>
        <dbReference type="EMBL" id="OQZ89954.1"/>
    </source>
</evidence>
<protein>
    <recommendedName>
        <fullName evidence="5">Head-to-tail adaptor</fullName>
    </recommendedName>
</protein>
<dbReference type="EMBL" id="MVHD01000025">
    <property type="protein sequence ID" value="OQZ89954.1"/>
    <property type="molecule type" value="Genomic_DNA"/>
</dbReference>
<comment type="caution">
    <text evidence="1">The sequence shown here is derived from an EMBL/GenBank/DDBJ whole genome shotgun (WGS) entry which is preliminary data.</text>
</comment>
<keyword evidence="3" id="KW-1185">Reference proteome</keyword>
<evidence type="ECO:0000313" key="1">
    <source>
        <dbReference type="EMBL" id="MCV7379962.1"/>
    </source>
</evidence>
<name>A0AA42BZP2_9MYCO</name>
<dbReference type="AlphaFoldDB" id="A0AA42BZP2"/>
<reference evidence="1" key="2">
    <citation type="submission" date="2020-07" db="EMBL/GenBank/DDBJ databases">
        <authorList>
            <person name="Pettersson B.M.F."/>
            <person name="Behra P.R.K."/>
            <person name="Ramesh M."/>
            <person name="Das S."/>
            <person name="Dasgupta S."/>
            <person name="Kirsebom L.A."/>
        </authorList>
    </citation>
    <scope>NUCLEOTIDE SEQUENCE</scope>
    <source>
        <strain evidence="1">CCUG 55640</strain>
    </source>
</reference>
<reference evidence="2 3" key="1">
    <citation type="submission" date="2017-02" db="EMBL/GenBank/DDBJ databases">
        <title>The new phylogeny of genus Mycobacterium.</title>
        <authorList>
            <person name="Tortoli E."/>
            <person name="Trovato A."/>
            <person name="Cirillo D.M."/>
        </authorList>
    </citation>
    <scope>NUCLEOTIDE SEQUENCE [LARGE SCALE GENOMIC DNA]</scope>
    <source>
        <strain evidence="2 3">DSM 45230</strain>
    </source>
</reference>
<proteinExistence type="predicted"/>
<sequence>MSYATADEVKAALRAIGRDELADDLPPVDALLDEASDLIAGHLWPSAVPTPIPGPITRAVAAVAATVLTRPPQVLPETHSLQADGFGITFAPGAGSLGPYLTTALKARLRPYRAAMTSVEMGSERTR</sequence>
<dbReference type="RefSeq" id="WP_083138776.1">
    <property type="nucleotide sequence ID" value="NZ_JACKVH010000014.1"/>
</dbReference>
<evidence type="ECO:0000313" key="3">
    <source>
        <dbReference type="Proteomes" id="UP000192319"/>
    </source>
</evidence>
<dbReference type="EMBL" id="JACKVH010000014">
    <property type="protein sequence ID" value="MCV7379962.1"/>
    <property type="molecule type" value="Genomic_DNA"/>
</dbReference>
<accession>A0AA42BZP2</accession>
<evidence type="ECO:0000313" key="4">
    <source>
        <dbReference type="Proteomes" id="UP001141650"/>
    </source>
</evidence>
<evidence type="ECO:0008006" key="5">
    <source>
        <dbReference type="Google" id="ProtNLM"/>
    </source>
</evidence>
<reference evidence="1" key="3">
    <citation type="journal article" date="2022" name="BMC Genomics">
        <title>Comparative genome analysis of mycobacteria focusing on tRNA and non-coding RNA.</title>
        <authorList>
            <person name="Behra P.R.K."/>
            <person name="Pettersson B.M.F."/>
            <person name="Ramesh M."/>
            <person name="Das S."/>
            <person name="Dasgupta S."/>
            <person name="Kirsebom L.A."/>
        </authorList>
    </citation>
    <scope>NUCLEOTIDE SEQUENCE</scope>
    <source>
        <strain evidence="1">CCUG 55640</strain>
    </source>
</reference>
<dbReference type="Proteomes" id="UP000192319">
    <property type="component" value="Unassembled WGS sequence"/>
</dbReference>